<dbReference type="EMBL" id="CP002279">
    <property type="protein sequence ID" value="AEH88154.1"/>
    <property type="molecule type" value="Genomic_DNA"/>
</dbReference>
<protein>
    <submittedName>
        <fullName evidence="1">Uncharacterized protein</fullName>
    </submittedName>
</protein>
<accession>F7XZU0</accession>
<dbReference type="HOGENOM" id="CLU_2569828_0_0_5"/>
<dbReference type="RefSeq" id="WP_013894838.1">
    <property type="nucleotide sequence ID" value="NC_015675.1"/>
</dbReference>
<dbReference type="STRING" id="536019.Mesop_3712"/>
<organism evidence="1 2">
    <name type="scientific">Mesorhizobium opportunistum (strain LMG 24607 / HAMBI 3007 / WSM2075)</name>
    <dbReference type="NCBI Taxonomy" id="536019"/>
    <lineage>
        <taxon>Bacteria</taxon>
        <taxon>Pseudomonadati</taxon>
        <taxon>Pseudomonadota</taxon>
        <taxon>Alphaproteobacteria</taxon>
        <taxon>Hyphomicrobiales</taxon>
        <taxon>Phyllobacteriaceae</taxon>
        <taxon>Mesorhizobium</taxon>
    </lineage>
</organism>
<evidence type="ECO:0000313" key="2">
    <source>
        <dbReference type="Proteomes" id="UP000001623"/>
    </source>
</evidence>
<name>F7XZU0_MESOW</name>
<sequence>MLNRADLARAQTILTDRDASQRVRDLVTTKGIELMAGDVKDNCIVVISIAYQRRIIADLTASLDQEIDAANAELTAMGVEP</sequence>
<dbReference type="KEGG" id="mop:Mesop_3712"/>
<proteinExistence type="predicted"/>
<reference evidence="1 2" key="1">
    <citation type="submission" date="2010-10" db="EMBL/GenBank/DDBJ databases">
        <title>Complete sequence of Mesorhizobium opportunistum WSM2075.</title>
        <authorList>
            <consortium name="US DOE Joint Genome Institute"/>
            <person name="Lucas S."/>
            <person name="Copeland A."/>
            <person name="Lapidus A."/>
            <person name="Cheng J.-F."/>
            <person name="Bruce D."/>
            <person name="Goodwin L."/>
            <person name="Pitluck S."/>
            <person name="Chertkov O."/>
            <person name="Misra M."/>
            <person name="Detter J.C."/>
            <person name="Han C."/>
            <person name="Tapia R."/>
            <person name="Land M."/>
            <person name="Hauser L."/>
            <person name="Kyrpides N."/>
            <person name="Ovchinnikova G."/>
            <person name="Mavrommatis K.M."/>
            <person name="Tiwari R.P."/>
            <person name="Howieson J.G."/>
            <person name="O'Hara G.W."/>
            <person name="Nandasena K.G."/>
            <person name="Woyke T."/>
        </authorList>
    </citation>
    <scope>NUCLEOTIDE SEQUENCE [LARGE SCALE GENOMIC DNA]</scope>
    <source>
        <strain evidence="2">LMG 24607 / HAMBI 3007 / WSM2075</strain>
    </source>
</reference>
<dbReference type="Proteomes" id="UP000001623">
    <property type="component" value="Chromosome"/>
</dbReference>
<dbReference type="AlphaFoldDB" id="F7XZU0"/>
<evidence type="ECO:0000313" key="1">
    <source>
        <dbReference type="EMBL" id="AEH88154.1"/>
    </source>
</evidence>
<gene>
    <name evidence="1" type="ordered locus">Mesop_3712</name>
</gene>